<dbReference type="Pfam" id="PF13520">
    <property type="entry name" value="AA_permease_2"/>
    <property type="match status" value="1"/>
</dbReference>
<dbReference type="PANTHER" id="PTHR42770:SF18">
    <property type="entry name" value="ARGININE_AGMATINE ANTIPORTER"/>
    <property type="match status" value="1"/>
</dbReference>
<dbReference type="GeneID" id="61427354"/>
<name>A0A444ING8_RHILE</name>
<reference evidence="10 11" key="1">
    <citation type="submission" date="2020-01" db="EMBL/GenBank/DDBJ databases">
        <title>Rhizobium genotypes associated with high levels of biological nitrogen fixation by grain legumes in a temperate-maritime cropping system.</title>
        <authorList>
            <person name="Maluk M."/>
            <person name="Francesc Ferrando Molina F."/>
            <person name="Lopez Del Egido L."/>
            <person name="Lafos M."/>
            <person name="Langarica-Fuentes A."/>
            <person name="Gebre Yohannes G."/>
            <person name="Young M.W."/>
            <person name="Martin P."/>
            <person name="Gantlett R."/>
            <person name="Kenicer G."/>
            <person name="Hawes C."/>
            <person name="Begg G.S."/>
            <person name="Quilliam R.S."/>
            <person name="Squire G.R."/>
            <person name="Poole P.S."/>
            <person name="Young P.W."/>
            <person name="Iannetta P.M."/>
            <person name="James E.K."/>
        </authorList>
    </citation>
    <scope>NUCLEOTIDE SEQUENCE [LARGE SCALE GENOMIC DNA]</scope>
    <source>
        <strain evidence="10 11">JHI944</strain>
    </source>
</reference>
<dbReference type="PANTHER" id="PTHR42770">
    <property type="entry name" value="AMINO ACID TRANSPORTER-RELATED"/>
    <property type="match status" value="1"/>
</dbReference>
<dbReference type="AlphaFoldDB" id="A0A444ING8"/>
<feature type="transmembrane region" description="Helical" evidence="9">
    <location>
        <begin position="118"/>
        <end position="140"/>
    </location>
</feature>
<comment type="caution">
    <text evidence="10">The sequence shown here is derived from an EMBL/GenBank/DDBJ whole genome shotgun (WGS) entry which is preliminary data.</text>
</comment>
<dbReference type="GO" id="GO:0022857">
    <property type="term" value="F:transmembrane transporter activity"/>
    <property type="evidence" value="ECO:0007669"/>
    <property type="project" value="InterPro"/>
</dbReference>
<dbReference type="GO" id="GO:0005886">
    <property type="term" value="C:plasma membrane"/>
    <property type="evidence" value="ECO:0007669"/>
    <property type="project" value="UniProtKB-SubCell"/>
</dbReference>
<evidence type="ECO:0000313" key="11">
    <source>
        <dbReference type="Proteomes" id="UP000471409"/>
    </source>
</evidence>
<comment type="function">
    <text evidence="8">Major component of the acid-resistance (AR) system allowing enteric pathogens to survive the acidic environment in the stomach. Exchanges extracellular arginine for its intracellular decarboxylation product agmatine (Agm) thereby expelling intracellular protons. Probably undergoes several conformational states in order to translocate the substrate across the membrane; keeps the substrate accessible to only 1 side of the membrane at a time by opening and closing 3 membrane-internal gates.</text>
</comment>
<evidence type="ECO:0000256" key="5">
    <source>
        <dbReference type="ARBA" id="ARBA00022692"/>
    </source>
</evidence>
<keyword evidence="7 9" id="KW-0472">Membrane</keyword>
<evidence type="ECO:0000313" key="10">
    <source>
        <dbReference type="EMBL" id="NEK48063.1"/>
    </source>
</evidence>
<keyword evidence="4" id="KW-1003">Cell membrane</keyword>
<evidence type="ECO:0000256" key="8">
    <source>
        <dbReference type="ARBA" id="ARBA00045636"/>
    </source>
</evidence>
<feature type="transmembrane region" description="Helical" evidence="9">
    <location>
        <begin position="319"/>
        <end position="342"/>
    </location>
</feature>
<organism evidence="10 11">
    <name type="scientific">Rhizobium leguminosarum</name>
    <dbReference type="NCBI Taxonomy" id="384"/>
    <lineage>
        <taxon>Bacteria</taxon>
        <taxon>Pseudomonadati</taxon>
        <taxon>Pseudomonadota</taxon>
        <taxon>Alphaproteobacteria</taxon>
        <taxon>Hyphomicrobiales</taxon>
        <taxon>Rhizobiaceae</taxon>
        <taxon>Rhizobium/Agrobacterium group</taxon>
        <taxon>Rhizobium</taxon>
    </lineage>
</organism>
<dbReference type="InterPro" id="IPR002293">
    <property type="entry name" value="AA/rel_permease1"/>
</dbReference>
<evidence type="ECO:0000256" key="9">
    <source>
        <dbReference type="SAM" id="Phobius"/>
    </source>
</evidence>
<evidence type="ECO:0000256" key="6">
    <source>
        <dbReference type="ARBA" id="ARBA00022989"/>
    </source>
</evidence>
<comment type="subcellular location">
    <subcellularLocation>
        <location evidence="1">Cell membrane</location>
        <topology evidence="1">Multi-pass membrane protein</topology>
    </subcellularLocation>
</comment>
<keyword evidence="6 9" id="KW-1133">Transmembrane helix</keyword>
<feature type="transmembrane region" description="Helical" evidence="9">
    <location>
        <begin position="152"/>
        <end position="172"/>
    </location>
</feature>
<evidence type="ECO:0000256" key="7">
    <source>
        <dbReference type="ARBA" id="ARBA00023136"/>
    </source>
</evidence>
<dbReference type="PIRSF" id="PIRSF006060">
    <property type="entry name" value="AA_transporter"/>
    <property type="match status" value="1"/>
</dbReference>
<protein>
    <recommendedName>
        <fullName evidence="3">Arginine/agmatine antiporter</fullName>
    </recommendedName>
</protein>
<feature type="transmembrane region" description="Helical" evidence="9">
    <location>
        <begin position="411"/>
        <end position="427"/>
    </location>
</feature>
<evidence type="ECO:0000256" key="1">
    <source>
        <dbReference type="ARBA" id="ARBA00004651"/>
    </source>
</evidence>
<feature type="transmembrane region" description="Helical" evidence="9">
    <location>
        <begin position="348"/>
        <end position="376"/>
    </location>
</feature>
<dbReference type="RefSeq" id="WP_018245779.1">
    <property type="nucleotide sequence ID" value="NZ_CP121636.1"/>
</dbReference>
<dbReference type="EMBL" id="WXXP01000001">
    <property type="protein sequence ID" value="NEK48063.1"/>
    <property type="molecule type" value="Genomic_DNA"/>
</dbReference>
<evidence type="ECO:0000256" key="3">
    <source>
        <dbReference type="ARBA" id="ARBA00021069"/>
    </source>
</evidence>
<comment type="similarity">
    <text evidence="2">Belongs to the amino acid-polyamine-organocation (APC) superfamily. Basic amino acid/polyamine antiporter (APA) (TC 2.A.3.2) family.</text>
</comment>
<feature type="transmembrane region" description="Helical" evidence="9">
    <location>
        <begin position="388"/>
        <end position="405"/>
    </location>
</feature>
<feature type="transmembrane region" description="Helical" evidence="9">
    <location>
        <begin position="274"/>
        <end position="298"/>
    </location>
</feature>
<feature type="transmembrane region" description="Helical" evidence="9">
    <location>
        <begin position="226"/>
        <end position="248"/>
    </location>
</feature>
<gene>
    <name evidence="10" type="ORF">GUK36_01315</name>
</gene>
<proteinExistence type="inferred from homology"/>
<dbReference type="Gene3D" id="1.20.1740.10">
    <property type="entry name" value="Amino acid/polyamine transporter I"/>
    <property type="match status" value="1"/>
</dbReference>
<sequence>MTTPNGKSLGLAACTAIVVGNMVGSGFYLSPAAVAPYGNLAIVVWIVMGAGAICLGLTFARLASLVPAVGGPYAYTRLAYGDFAGFLIAWGYWISIWTSLPVIAIAFAGVMIDLVPAFANRLAATLLTLGVIWAIVLVNLRGVHAAALFAQVTTYAKLMPFGAVAIIGLLFIDTSHFAEFNPSGQPLLKSVAALAPLTMFAYLGLESATVPAGDVRDARRTIPRSTVLGISIAAALYVLGTIVVLGVVPREQLVHSVAPFSEAAGIMWGRGGELAISVAVLLSSIGALNGWTLLMGQVPMAAARDGLFPPLFARLSSRGVPAVGMIVSASFATMLVLVQAFGSEGFAAVYRLMVGLSTMTAVVPYAFCSLAGSLVAAGVTKERRMPRVTAIELIAFIFAIFTLYGSGAEPVLYGLVLLMLGIPVYVWQRRNTSAMQVDSEETAAGAATHPAVS</sequence>
<feature type="transmembrane region" description="Helical" evidence="9">
    <location>
        <begin position="42"/>
        <end position="62"/>
    </location>
</feature>
<keyword evidence="5 9" id="KW-0812">Transmembrane</keyword>
<evidence type="ECO:0000256" key="4">
    <source>
        <dbReference type="ARBA" id="ARBA00022475"/>
    </source>
</evidence>
<feature type="transmembrane region" description="Helical" evidence="9">
    <location>
        <begin position="187"/>
        <end position="205"/>
    </location>
</feature>
<accession>A0A444ING8</accession>
<dbReference type="InterPro" id="IPR050367">
    <property type="entry name" value="APC_superfamily"/>
</dbReference>
<feature type="transmembrane region" description="Helical" evidence="9">
    <location>
        <begin position="83"/>
        <end position="112"/>
    </location>
</feature>
<dbReference type="Proteomes" id="UP000471409">
    <property type="component" value="Unassembled WGS sequence"/>
</dbReference>
<evidence type="ECO:0000256" key="2">
    <source>
        <dbReference type="ARBA" id="ARBA00008220"/>
    </source>
</evidence>